<organism evidence="9 10">
    <name type="scientific">Pedococcus aerophilus</name>
    <dbReference type="NCBI Taxonomy" id="436356"/>
    <lineage>
        <taxon>Bacteria</taxon>
        <taxon>Bacillati</taxon>
        <taxon>Actinomycetota</taxon>
        <taxon>Actinomycetes</taxon>
        <taxon>Micrococcales</taxon>
        <taxon>Intrasporangiaceae</taxon>
        <taxon>Pedococcus</taxon>
    </lineage>
</organism>
<proteinExistence type="predicted"/>
<accession>A0ABN3UPX4</accession>
<keyword evidence="5 7" id="KW-0472">Membrane</keyword>
<gene>
    <name evidence="9" type="ORF">GCM10009867_15690</name>
</gene>
<dbReference type="Pfam" id="PF13490">
    <property type="entry name" value="zf-HC2"/>
    <property type="match status" value="1"/>
</dbReference>
<evidence type="ECO:0000256" key="7">
    <source>
        <dbReference type="SAM" id="Phobius"/>
    </source>
</evidence>
<evidence type="ECO:0000313" key="10">
    <source>
        <dbReference type="Proteomes" id="UP001501326"/>
    </source>
</evidence>
<dbReference type="InterPro" id="IPR041916">
    <property type="entry name" value="Anti_sigma_zinc_sf"/>
</dbReference>
<comment type="subcellular location">
    <subcellularLocation>
        <location evidence="1">Membrane</location>
        <topology evidence="1">Single-pass membrane protein</topology>
    </subcellularLocation>
</comment>
<dbReference type="Gene3D" id="1.10.10.1320">
    <property type="entry name" value="Anti-sigma factor, zinc-finger domain"/>
    <property type="match status" value="1"/>
</dbReference>
<comment type="caution">
    <text evidence="9">The sequence shown here is derived from an EMBL/GenBank/DDBJ whole genome shotgun (WGS) entry which is preliminary data.</text>
</comment>
<dbReference type="PANTHER" id="PTHR37461">
    <property type="entry name" value="ANTI-SIGMA-K FACTOR RSKA"/>
    <property type="match status" value="1"/>
</dbReference>
<evidence type="ECO:0000256" key="3">
    <source>
        <dbReference type="ARBA" id="ARBA00022989"/>
    </source>
</evidence>
<reference evidence="9 10" key="1">
    <citation type="journal article" date="2019" name="Int. J. Syst. Evol. Microbiol.">
        <title>The Global Catalogue of Microorganisms (GCM) 10K type strain sequencing project: providing services to taxonomists for standard genome sequencing and annotation.</title>
        <authorList>
            <consortium name="The Broad Institute Genomics Platform"/>
            <consortium name="The Broad Institute Genome Sequencing Center for Infectious Disease"/>
            <person name="Wu L."/>
            <person name="Ma J."/>
        </authorList>
    </citation>
    <scope>NUCLEOTIDE SEQUENCE [LARGE SCALE GENOMIC DNA]</scope>
    <source>
        <strain evidence="9 10">JCM 16378</strain>
    </source>
</reference>
<evidence type="ECO:0000256" key="4">
    <source>
        <dbReference type="ARBA" id="ARBA00023015"/>
    </source>
</evidence>
<evidence type="ECO:0000256" key="2">
    <source>
        <dbReference type="ARBA" id="ARBA00022692"/>
    </source>
</evidence>
<feature type="domain" description="Putative zinc-finger" evidence="8">
    <location>
        <begin position="6"/>
        <end position="39"/>
    </location>
</feature>
<evidence type="ECO:0000256" key="5">
    <source>
        <dbReference type="ARBA" id="ARBA00023136"/>
    </source>
</evidence>
<dbReference type="InterPro" id="IPR051474">
    <property type="entry name" value="Anti-sigma-K/W_factor"/>
</dbReference>
<evidence type="ECO:0000313" key="9">
    <source>
        <dbReference type="EMBL" id="GAA2734794.1"/>
    </source>
</evidence>
<dbReference type="EMBL" id="BAAARN010000001">
    <property type="protein sequence ID" value="GAA2734794.1"/>
    <property type="molecule type" value="Genomic_DNA"/>
</dbReference>
<protein>
    <recommendedName>
        <fullName evidence="8">Putative zinc-finger domain-containing protein</fullName>
    </recommendedName>
</protein>
<feature type="transmembrane region" description="Helical" evidence="7">
    <location>
        <begin position="108"/>
        <end position="129"/>
    </location>
</feature>
<sequence>MNPTHEELREAIGAYVLGQLDDDLRVQLEAHLAGCDECRAEVAELAPLVPALRQVDPDRIVASDVAPPPALDDRIARALALQGSTPVGLVAAPVEGAAHPRFAARRRWVPAVAGALVGAAAATALVLALTSGQDAPAGPTVIAVPQVQAASGVQAVAGLVDHTWGVELKLEATGLPAGEAYDVMVIDDAGREYDAGAFLGVSGRKVVCSMNSSVLLADAARFEVVDPGGAVVISGPIPS</sequence>
<keyword evidence="2 7" id="KW-0812">Transmembrane</keyword>
<keyword evidence="6" id="KW-0804">Transcription</keyword>
<keyword evidence="4" id="KW-0805">Transcription regulation</keyword>
<keyword evidence="3 7" id="KW-1133">Transmembrane helix</keyword>
<evidence type="ECO:0000256" key="1">
    <source>
        <dbReference type="ARBA" id="ARBA00004167"/>
    </source>
</evidence>
<evidence type="ECO:0000259" key="8">
    <source>
        <dbReference type="Pfam" id="PF13490"/>
    </source>
</evidence>
<dbReference type="Proteomes" id="UP001501326">
    <property type="component" value="Unassembled WGS sequence"/>
</dbReference>
<keyword evidence="10" id="KW-1185">Reference proteome</keyword>
<name>A0ABN3UPX4_9MICO</name>
<evidence type="ECO:0000256" key="6">
    <source>
        <dbReference type="ARBA" id="ARBA00023163"/>
    </source>
</evidence>
<dbReference type="RefSeq" id="WP_344191869.1">
    <property type="nucleotide sequence ID" value="NZ_BAAARN010000001.1"/>
</dbReference>
<dbReference type="InterPro" id="IPR027383">
    <property type="entry name" value="Znf_put"/>
</dbReference>
<dbReference type="PANTHER" id="PTHR37461:SF1">
    <property type="entry name" value="ANTI-SIGMA-K FACTOR RSKA"/>
    <property type="match status" value="1"/>
</dbReference>